<proteinExistence type="predicted"/>
<keyword evidence="1" id="KW-0812">Transmembrane</keyword>
<accession>A0AAJ1RFK9</accession>
<feature type="transmembrane region" description="Helical" evidence="1">
    <location>
        <begin position="12"/>
        <end position="32"/>
    </location>
</feature>
<sequence>MKNDKAKKTGLIAGASVLMAAIINELLLPLFVSPTFLWLIKLVVVIISVYLAYIFAKQLDHQRDGD</sequence>
<dbReference type="Proteomes" id="UP001167919">
    <property type="component" value="Unassembled WGS sequence"/>
</dbReference>
<comment type="caution">
    <text evidence="2">The sequence shown here is derived from an EMBL/GenBank/DDBJ whole genome shotgun (WGS) entry which is preliminary data.</text>
</comment>
<evidence type="ECO:0000313" key="3">
    <source>
        <dbReference type="Proteomes" id="UP001167919"/>
    </source>
</evidence>
<feature type="transmembrane region" description="Helical" evidence="1">
    <location>
        <begin position="38"/>
        <end position="56"/>
    </location>
</feature>
<dbReference type="RefSeq" id="WP_301711465.1">
    <property type="nucleotide sequence ID" value="NZ_SDWY01000005.1"/>
</dbReference>
<gene>
    <name evidence="2" type="ORF">EVC35_08085</name>
</gene>
<protein>
    <submittedName>
        <fullName evidence="2">Uncharacterized protein</fullName>
    </submittedName>
</protein>
<dbReference type="EMBL" id="SDWY01000005">
    <property type="protein sequence ID" value="MDN6900941.1"/>
    <property type="molecule type" value="Genomic_DNA"/>
</dbReference>
<keyword evidence="1" id="KW-0472">Membrane</keyword>
<reference evidence="2" key="1">
    <citation type="submission" date="2019-01" db="EMBL/GenBank/DDBJ databases">
        <title>Oenococcus sicerae UCMA17102.</title>
        <authorList>
            <person name="Cousin F.J."/>
            <person name="Le Guellec R."/>
            <person name="Cretenet M."/>
        </authorList>
    </citation>
    <scope>NUCLEOTIDE SEQUENCE</scope>
    <source>
        <strain evidence="2">UCMA17102</strain>
    </source>
</reference>
<organism evidence="2 3">
    <name type="scientific">Oenococcus sicerae</name>
    <dbReference type="NCBI Taxonomy" id="2203724"/>
    <lineage>
        <taxon>Bacteria</taxon>
        <taxon>Bacillati</taxon>
        <taxon>Bacillota</taxon>
        <taxon>Bacilli</taxon>
        <taxon>Lactobacillales</taxon>
        <taxon>Lactobacillaceae</taxon>
        <taxon>Oenococcus</taxon>
    </lineage>
</organism>
<evidence type="ECO:0000256" key="1">
    <source>
        <dbReference type="SAM" id="Phobius"/>
    </source>
</evidence>
<keyword evidence="1" id="KW-1133">Transmembrane helix</keyword>
<evidence type="ECO:0000313" key="2">
    <source>
        <dbReference type="EMBL" id="MDN6900941.1"/>
    </source>
</evidence>
<name>A0AAJ1RFK9_9LACO</name>
<dbReference type="AlphaFoldDB" id="A0AAJ1RFK9"/>